<feature type="non-terminal residue" evidence="1">
    <location>
        <position position="29"/>
    </location>
</feature>
<evidence type="ECO:0000313" key="1">
    <source>
        <dbReference type="EMBL" id="VAW36780.1"/>
    </source>
</evidence>
<organism evidence="1">
    <name type="scientific">hydrothermal vent metagenome</name>
    <dbReference type="NCBI Taxonomy" id="652676"/>
    <lineage>
        <taxon>unclassified sequences</taxon>
        <taxon>metagenomes</taxon>
        <taxon>ecological metagenomes</taxon>
    </lineage>
</organism>
<dbReference type="AlphaFoldDB" id="A0A3B0V786"/>
<gene>
    <name evidence="1" type="ORF">MNBD_DELTA03-88</name>
</gene>
<protein>
    <submittedName>
        <fullName evidence="1">Uncharacterized protein</fullName>
    </submittedName>
</protein>
<name>A0A3B0V786_9ZZZZ</name>
<sequence>MTAGGAVILGYDALSPLGSDLEAQWQKAL</sequence>
<dbReference type="EMBL" id="UOEX01000185">
    <property type="protein sequence ID" value="VAW36780.1"/>
    <property type="molecule type" value="Genomic_DNA"/>
</dbReference>
<reference evidence="1" key="1">
    <citation type="submission" date="2018-06" db="EMBL/GenBank/DDBJ databases">
        <authorList>
            <person name="Zhirakovskaya E."/>
        </authorList>
    </citation>
    <scope>NUCLEOTIDE SEQUENCE</scope>
</reference>
<proteinExistence type="predicted"/>
<accession>A0A3B0V786</accession>